<evidence type="ECO:0000256" key="5">
    <source>
        <dbReference type="SAM" id="MobiDB-lite"/>
    </source>
</evidence>
<feature type="compositionally biased region" description="Low complexity" evidence="5">
    <location>
        <begin position="241"/>
        <end position="271"/>
    </location>
</feature>
<evidence type="ECO:0000256" key="2">
    <source>
        <dbReference type="ARBA" id="ARBA00022771"/>
    </source>
</evidence>
<comment type="caution">
    <text evidence="7">The sequence shown here is derived from an EMBL/GenBank/DDBJ whole genome shotgun (WGS) entry which is preliminary data.</text>
</comment>
<dbReference type="CDD" id="cd00202">
    <property type="entry name" value="ZnF_GATA"/>
    <property type="match status" value="1"/>
</dbReference>
<dbReference type="InterPro" id="IPR013088">
    <property type="entry name" value="Znf_NHR/GATA"/>
</dbReference>
<evidence type="ECO:0000256" key="3">
    <source>
        <dbReference type="ARBA" id="ARBA00022833"/>
    </source>
</evidence>
<gene>
    <name evidence="7" type="ORF">DLAC_00114</name>
</gene>
<feature type="region of interest" description="Disordered" evidence="5">
    <location>
        <begin position="415"/>
        <end position="438"/>
    </location>
</feature>
<keyword evidence="1" id="KW-0479">Metal-binding</keyword>
<dbReference type="SUPFAM" id="SSF57716">
    <property type="entry name" value="Glucocorticoid receptor-like (DNA-binding domain)"/>
    <property type="match status" value="1"/>
</dbReference>
<dbReference type="AlphaFoldDB" id="A0A152A956"/>
<dbReference type="STRING" id="361077.A0A152A956"/>
<dbReference type="PANTHER" id="PTHR45658">
    <property type="entry name" value="GATA TRANSCRIPTION FACTOR"/>
    <property type="match status" value="1"/>
</dbReference>
<dbReference type="GO" id="GO:0043565">
    <property type="term" value="F:sequence-specific DNA binding"/>
    <property type="evidence" value="ECO:0007669"/>
    <property type="project" value="InterPro"/>
</dbReference>
<dbReference type="InterPro" id="IPR051140">
    <property type="entry name" value="GATA_TF"/>
</dbReference>
<dbReference type="InterPro" id="IPR000679">
    <property type="entry name" value="Znf_GATA"/>
</dbReference>
<feature type="domain" description="GATA-type" evidence="6">
    <location>
        <begin position="371"/>
        <end position="406"/>
    </location>
</feature>
<keyword evidence="2 4" id="KW-0863">Zinc-finger</keyword>
<feature type="compositionally biased region" description="Polar residues" evidence="5">
    <location>
        <begin position="223"/>
        <end position="240"/>
    </location>
</feature>
<dbReference type="GO" id="GO:0006355">
    <property type="term" value="P:regulation of DNA-templated transcription"/>
    <property type="evidence" value="ECO:0007669"/>
    <property type="project" value="InterPro"/>
</dbReference>
<sequence>MNQFVPSYNISHSNNLYYTHHPNNPLYLKEQQQNMEHHHIQIIDKDTHTLNSHIHYSNPITVSHPYHPHPHSHSPTPNIHYSSENYYSLSPPNLLNNNYNHYSSSQSNSPSLSSTPCTPPCIISNSKSNTKFNFKIDTSKCSSTPSLSQSSTSSSIVPNVNNLSYHGTPTIDSNDIPSSLCIPLLKLKSLSMAPPPTPLNLPMSSNNSPRSQYYVPEEMSPFITPNQSPRNTNNIISQGVNNSLNSTPSSQLSSPNTPQSLSLSNTPLSSPRGGNQPIDKVEEHWRKLEYYTSNLNNYVYESIKSKDFSNLSELNEKVEEIKNSIKEIEIINSIAKTLPPQTRARKKRSTKAEKLQRDAISVKRTYVTTPKSKGNHCAFCGTLETPEWRKGPGGMKSLCNACGLHYAKNLKRENKLKSQSTATTDGNDQSMKIENLLK</sequence>
<feature type="region of interest" description="Disordered" evidence="5">
    <location>
        <begin position="60"/>
        <end position="80"/>
    </location>
</feature>
<protein>
    <submittedName>
        <fullName evidence="7">Putative GATA-binding transcription factor</fullName>
    </submittedName>
</protein>
<evidence type="ECO:0000259" key="6">
    <source>
        <dbReference type="PROSITE" id="PS50114"/>
    </source>
</evidence>
<feature type="region of interest" description="Disordered" evidence="5">
    <location>
        <begin position="220"/>
        <end position="278"/>
    </location>
</feature>
<organism evidence="7 8">
    <name type="scientific">Tieghemostelium lacteum</name>
    <name type="common">Slime mold</name>
    <name type="synonym">Dictyostelium lacteum</name>
    <dbReference type="NCBI Taxonomy" id="361077"/>
    <lineage>
        <taxon>Eukaryota</taxon>
        <taxon>Amoebozoa</taxon>
        <taxon>Evosea</taxon>
        <taxon>Eumycetozoa</taxon>
        <taxon>Dictyostelia</taxon>
        <taxon>Dictyosteliales</taxon>
        <taxon>Raperosteliaceae</taxon>
        <taxon>Tieghemostelium</taxon>
    </lineage>
</organism>
<dbReference type="InParanoid" id="A0A152A956"/>
<dbReference type="Gene3D" id="3.30.50.10">
    <property type="entry name" value="Erythroid Transcription Factor GATA-1, subunit A"/>
    <property type="match status" value="1"/>
</dbReference>
<evidence type="ECO:0000313" key="8">
    <source>
        <dbReference type="Proteomes" id="UP000076078"/>
    </source>
</evidence>
<dbReference type="Pfam" id="PF00320">
    <property type="entry name" value="GATA"/>
    <property type="match status" value="1"/>
</dbReference>
<evidence type="ECO:0000256" key="1">
    <source>
        <dbReference type="ARBA" id="ARBA00022723"/>
    </source>
</evidence>
<dbReference type="PROSITE" id="PS50114">
    <property type="entry name" value="GATA_ZN_FINGER_2"/>
    <property type="match status" value="1"/>
</dbReference>
<feature type="compositionally biased region" description="Polar residues" evidence="5">
    <location>
        <begin position="417"/>
        <end position="432"/>
    </location>
</feature>
<reference evidence="7 8" key="1">
    <citation type="submission" date="2015-12" db="EMBL/GenBank/DDBJ databases">
        <title>Dictyostelia acquired genes for synthesis and detection of signals that induce cell-type specialization by lateral gene transfer from prokaryotes.</title>
        <authorList>
            <person name="Gloeckner G."/>
            <person name="Schaap P."/>
        </authorList>
    </citation>
    <scope>NUCLEOTIDE SEQUENCE [LARGE SCALE GENOMIC DNA]</scope>
    <source>
        <strain evidence="7 8">TK</strain>
    </source>
</reference>
<evidence type="ECO:0000313" key="7">
    <source>
        <dbReference type="EMBL" id="KYR02661.1"/>
    </source>
</evidence>
<keyword evidence="8" id="KW-1185">Reference proteome</keyword>
<dbReference type="EMBL" id="LODT01000001">
    <property type="protein sequence ID" value="KYR02661.1"/>
    <property type="molecule type" value="Genomic_DNA"/>
</dbReference>
<dbReference type="PANTHER" id="PTHR45658:SF122">
    <property type="entry name" value="GATA ZINC FINGER DOMAIN-CONTAINING PROTEIN 6"/>
    <property type="match status" value="1"/>
</dbReference>
<dbReference type="Proteomes" id="UP000076078">
    <property type="component" value="Unassembled WGS sequence"/>
</dbReference>
<accession>A0A152A956</accession>
<keyword evidence="3" id="KW-0862">Zinc</keyword>
<name>A0A152A956_TIELA</name>
<evidence type="ECO:0000256" key="4">
    <source>
        <dbReference type="PROSITE-ProRule" id="PRU00094"/>
    </source>
</evidence>
<dbReference type="OrthoDB" id="2162994at2759"/>
<dbReference type="SMART" id="SM00401">
    <property type="entry name" value="ZnF_GATA"/>
    <property type="match status" value="1"/>
</dbReference>
<dbReference type="GO" id="GO:0008270">
    <property type="term" value="F:zinc ion binding"/>
    <property type="evidence" value="ECO:0007669"/>
    <property type="project" value="UniProtKB-KW"/>
</dbReference>
<proteinExistence type="predicted"/>